<evidence type="ECO:0000313" key="2">
    <source>
        <dbReference type="EMBL" id="KFB37206.1"/>
    </source>
</evidence>
<feature type="region of interest" description="Disordered" evidence="1">
    <location>
        <begin position="1"/>
        <end position="21"/>
    </location>
</feature>
<dbReference type="VEuPathDB" id="VectorBase:ASIC004417"/>
<protein>
    <submittedName>
        <fullName evidence="2 3">Uncharacterized protein</fullName>
    </submittedName>
</protein>
<feature type="region of interest" description="Disordered" evidence="1">
    <location>
        <begin position="94"/>
        <end position="126"/>
    </location>
</feature>
<evidence type="ECO:0000313" key="3">
    <source>
        <dbReference type="EnsemblMetazoa" id="ASIC004417-PA"/>
    </source>
</evidence>
<dbReference type="AlphaFoldDB" id="A0A084VGW2"/>
<reference evidence="2 4" key="1">
    <citation type="journal article" date="2014" name="BMC Genomics">
        <title>Genome sequence of Anopheles sinensis provides insight into genetics basis of mosquito competence for malaria parasites.</title>
        <authorList>
            <person name="Zhou D."/>
            <person name="Zhang D."/>
            <person name="Ding G."/>
            <person name="Shi L."/>
            <person name="Hou Q."/>
            <person name="Ye Y."/>
            <person name="Xu Y."/>
            <person name="Zhou H."/>
            <person name="Xiong C."/>
            <person name="Li S."/>
            <person name="Yu J."/>
            <person name="Hong S."/>
            <person name="Yu X."/>
            <person name="Zou P."/>
            <person name="Chen C."/>
            <person name="Chang X."/>
            <person name="Wang W."/>
            <person name="Lv Y."/>
            <person name="Sun Y."/>
            <person name="Ma L."/>
            <person name="Shen B."/>
            <person name="Zhu C."/>
        </authorList>
    </citation>
    <scope>NUCLEOTIDE SEQUENCE [LARGE SCALE GENOMIC DNA]</scope>
</reference>
<sequence>MMDAIDSLFGRAPNQKGERATRRVVATRKNLSAVCVCVRARQHPLGETTEEENGRGTLLLEGLIEKRTQEATHSADTVATSQIAVPRRLRGGSLIIKAKQEKAQRKTEEGRGEETEKVGREDGEIK</sequence>
<feature type="compositionally biased region" description="Basic and acidic residues" evidence="1">
    <location>
        <begin position="98"/>
        <end position="126"/>
    </location>
</feature>
<gene>
    <name evidence="2" type="ORF">ZHAS_00004417</name>
</gene>
<proteinExistence type="predicted"/>
<dbReference type="Proteomes" id="UP000030765">
    <property type="component" value="Unassembled WGS sequence"/>
</dbReference>
<organism evidence="2">
    <name type="scientific">Anopheles sinensis</name>
    <name type="common">Mosquito</name>
    <dbReference type="NCBI Taxonomy" id="74873"/>
    <lineage>
        <taxon>Eukaryota</taxon>
        <taxon>Metazoa</taxon>
        <taxon>Ecdysozoa</taxon>
        <taxon>Arthropoda</taxon>
        <taxon>Hexapoda</taxon>
        <taxon>Insecta</taxon>
        <taxon>Pterygota</taxon>
        <taxon>Neoptera</taxon>
        <taxon>Endopterygota</taxon>
        <taxon>Diptera</taxon>
        <taxon>Nematocera</taxon>
        <taxon>Culicoidea</taxon>
        <taxon>Culicidae</taxon>
        <taxon>Anophelinae</taxon>
        <taxon>Anopheles</taxon>
    </lineage>
</organism>
<evidence type="ECO:0000313" key="4">
    <source>
        <dbReference type="Proteomes" id="UP000030765"/>
    </source>
</evidence>
<accession>A0A084VGW2</accession>
<dbReference type="EnsemblMetazoa" id="ASIC004417-RA">
    <property type="protein sequence ID" value="ASIC004417-PA"/>
    <property type="gene ID" value="ASIC004417"/>
</dbReference>
<dbReference type="EMBL" id="KE524840">
    <property type="protein sequence ID" value="KFB37206.1"/>
    <property type="molecule type" value="Genomic_DNA"/>
</dbReference>
<name>A0A084VGW2_ANOSI</name>
<reference evidence="3" key="2">
    <citation type="submission" date="2020-05" db="UniProtKB">
        <authorList>
            <consortium name="EnsemblMetazoa"/>
        </authorList>
    </citation>
    <scope>IDENTIFICATION</scope>
</reference>
<dbReference type="EMBL" id="ATLV01013101">
    <property type="status" value="NOT_ANNOTATED_CDS"/>
    <property type="molecule type" value="Genomic_DNA"/>
</dbReference>
<evidence type="ECO:0000256" key="1">
    <source>
        <dbReference type="SAM" id="MobiDB-lite"/>
    </source>
</evidence>
<keyword evidence="4" id="KW-1185">Reference proteome</keyword>